<dbReference type="InterPro" id="IPR056373">
    <property type="entry name" value="Defensin-like_dom"/>
</dbReference>
<proteinExistence type="inferred from homology"/>
<evidence type="ECO:0000313" key="9">
    <source>
        <dbReference type="Proteomes" id="UP000836841"/>
    </source>
</evidence>
<evidence type="ECO:0000256" key="5">
    <source>
        <dbReference type="ARBA" id="ARBA00023157"/>
    </source>
</evidence>
<dbReference type="EMBL" id="OU466857">
    <property type="protein sequence ID" value="CAH2038347.1"/>
    <property type="molecule type" value="Genomic_DNA"/>
</dbReference>
<dbReference type="AlphaFoldDB" id="A0AAU9RHE9"/>
<evidence type="ECO:0000256" key="2">
    <source>
        <dbReference type="ARBA" id="ARBA00022529"/>
    </source>
</evidence>
<evidence type="ECO:0000259" key="7">
    <source>
        <dbReference type="Pfam" id="PF24552"/>
    </source>
</evidence>
<evidence type="ECO:0000256" key="1">
    <source>
        <dbReference type="ARBA" id="ARBA00006722"/>
    </source>
</evidence>
<comment type="similarity">
    <text evidence="1">Belongs to the DEFL family.</text>
</comment>
<keyword evidence="4" id="KW-0611">Plant defense</keyword>
<evidence type="ECO:0000313" key="8">
    <source>
        <dbReference type="EMBL" id="CAH2038347.1"/>
    </source>
</evidence>
<gene>
    <name evidence="8" type="ORF">TAV2_LOCUS820</name>
</gene>
<sequence>MAIKKTLVTFFFFVILTVLMSNNNSLASGAKINKDKYTCGKTLCTDNYTLYMCMTDCAEDGYAMGYCLSPSPNAPKTCCCTSYK</sequence>
<dbReference type="Pfam" id="PF24552">
    <property type="entry name" value="Defensin"/>
    <property type="match status" value="1"/>
</dbReference>
<name>A0AAU9RHE9_THLAR</name>
<feature type="signal peptide" evidence="6">
    <location>
        <begin position="1"/>
        <end position="21"/>
    </location>
</feature>
<keyword evidence="3" id="KW-0295">Fungicide</keyword>
<keyword evidence="9" id="KW-1185">Reference proteome</keyword>
<evidence type="ECO:0000256" key="6">
    <source>
        <dbReference type="SAM" id="SignalP"/>
    </source>
</evidence>
<dbReference type="Proteomes" id="UP000836841">
    <property type="component" value="Chromosome 1"/>
</dbReference>
<evidence type="ECO:0000256" key="4">
    <source>
        <dbReference type="ARBA" id="ARBA00022821"/>
    </source>
</evidence>
<feature type="chain" id="PRO_5043964618" description="Defensin-like domain-containing protein" evidence="6">
    <location>
        <begin position="22"/>
        <end position="84"/>
    </location>
</feature>
<keyword evidence="6" id="KW-0732">Signal</keyword>
<dbReference type="GO" id="GO:0031640">
    <property type="term" value="P:killing of cells of another organism"/>
    <property type="evidence" value="ECO:0007669"/>
    <property type="project" value="UniProtKB-KW"/>
</dbReference>
<reference evidence="8 9" key="1">
    <citation type="submission" date="2022-03" db="EMBL/GenBank/DDBJ databases">
        <authorList>
            <person name="Nunn A."/>
            <person name="Chopra R."/>
            <person name="Nunn A."/>
            <person name="Contreras Garrido A."/>
        </authorList>
    </citation>
    <scope>NUCLEOTIDE SEQUENCE [LARGE SCALE GENOMIC DNA]</scope>
</reference>
<protein>
    <recommendedName>
        <fullName evidence="7">Defensin-like domain-containing protein</fullName>
    </recommendedName>
</protein>
<dbReference type="GO" id="GO:0050832">
    <property type="term" value="P:defense response to fungus"/>
    <property type="evidence" value="ECO:0007669"/>
    <property type="project" value="UniProtKB-KW"/>
</dbReference>
<keyword evidence="2" id="KW-0929">Antimicrobial</keyword>
<feature type="domain" description="Defensin-like" evidence="7">
    <location>
        <begin position="38"/>
        <end position="81"/>
    </location>
</feature>
<accession>A0AAU9RHE9</accession>
<keyword evidence="5" id="KW-1015">Disulfide bond</keyword>
<organism evidence="8 9">
    <name type="scientific">Thlaspi arvense</name>
    <name type="common">Field penny-cress</name>
    <dbReference type="NCBI Taxonomy" id="13288"/>
    <lineage>
        <taxon>Eukaryota</taxon>
        <taxon>Viridiplantae</taxon>
        <taxon>Streptophyta</taxon>
        <taxon>Embryophyta</taxon>
        <taxon>Tracheophyta</taxon>
        <taxon>Spermatophyta</taxon>
        <taxon>Magnoliopsida</taxon>
        <taxon>eudicotyledons</taxon>
        <taxon>Gunneridae</taxon>
        <taxon>Pentapetalae</taxon>
        <taxon>rosids</taxon>
        <taxon>malvids</taxon>
        <taxon>Brassicales</taxon>
        <taxon>Brassicaceae</taxon>
        <taxon>Thlaspideae</taxon>
        <taxon>Thlaspi</taxon>
    </lineage>
</organism>
<evidence type="ECO:0000256" key="3">
    <source>
        <dbReference type="ARBA" id="ARBA00022577"/>
    </source>
</evidence>